<gene>
    <name evidence="2" type="ORF">CARN4_1999</name>
</gene>
<dbReference type="SUPFAM" id="SSF103642">
    <property type="entry name" value="Sec-C motif"/>
    <property type="match status" value="1"/>
</dbReference>
<dbReference type="Pfam" id="PF02810">
    <property type="entry name" value="SEC-C"/>
    <property type="match status" value="1"/>
</dbReference>
<feature type="region of interest" description="Disordered" evidence="1">
    <location>
        <begin position="197"/>
        <end position="220"/>
    </location>
</feature>
<dbReference type="Pfam" id="PF03695">
    <property type="entry name" value="UPF0149"/>
    <property type="match status" value="1"/>
</dbReference>
<dbReference type="InterPro" id="IPR011978">
    <property type="entry name" value="YgfB-like"/>
</dbReference>
<evidence type="ECO:0000256" key="1">
    <source>
        <dbReference type="SAM" id="MobiDB-lite"/>
    </source>
</evidence>
<protein>
    <submittedName>
        <fullName evidence="2">Uncharacterized protein</fullName>
    </submittedName>
</protein>
<proteinExistence type="predicted"/>
<accession>E6Q3C4</accession>
<dbReference type="InterPro" id="IPR004027">
    <property type="entry name" value="SEC_C_motif"/>
</dbReference>
<feature type="compositionally biased region" description="Basic and acidic residues" evidence="1">
    <location>
        <begin position="197"/>
        <end position="215"/>
    </location>
</feature>
<reference evidence="2" key="1">
    <citation type="submission" date="2009-10" db="EMBL/GenBank/DDBJ databases">
        <title>Diversity of trophic interactions inside an arsenic-rich microbial ecosystem.</title>
        <authorList>
            <person name="Bertin P.N."/>
            <person name="Heinrich-Salmeron A."/>
            <person name="Pelletier E."/>
            <person name="Goulhen-Chollet F."/>
            <person name="Arsene-Ploetze F."/>
            <person name="Gallien S."/>
            <person name="Calteau A."/>
            <person name="Vallenet D."/>
            <person name="Casiot C."/>
            <person name="Chane-Woon-Ming B."/>
            <person name="Giloteaux L."/>
            <person name="Barakat M."/>
            <person name="Bonnefoy V."/>
            <person name="Bruneel O."/>
            <person name="Chandler M."/>
            <person name="Cleiss J."/>
            <person name="Duran R."/>
            <person name="Elbaz-Poulichet F."/>
            <person name="Fonknechten N."/>
            <person name="Lauga B."/>
            <person name="Mornico D."/>
            <person name="Ortet P."/>
            <person name="Schaeffer C."/>
            <person name="Siguier P."/>
            <person name="Alexander Thil Smith A."/>
            <person name="Van Dorsselaer A."/>
            <person name="Weissenbach J."/>
            <person name="Medigue C."/>
            <person name="Le Paslier D."/>
        </authorList>
    </citation>
    <scope>NUCLEOTIDE SEQUENCE</scope>
</reference>
<dbReference type="Gene3D" id="1.20.120.740">
    <property type="entry name" value="YgfB uncharacterised protein family UPF0149, PF03695"/>
    <property type="match status" value="1"/>
</dbReference>
<organism evidence="2">
    <name type="scientific">mine drainage metagenome</name>
    <dbReference type="NCBI Taxonomy" id="410659"/>
    <lineage>
        <taxon>unclassified sequences</taxon>
        <taxon>metagenomes</taxon>
        <taxon>ecological metagenomes</taxon>
    </lineage>
</organism>
<dbReference type="NCBIfam" id="TIGR02292">
    <property type="entry name" value="ygfB_yecA"/>
    <property type="match status" value="1"/>
</dbReference>
<dbReference type="AlphaFoldDB" id="E6Q3C4"/>
<evidence type="ECO:0000313" key="2">
    <source>
        <dbReference type="EMBL" id="CBI01685.1"/>
    </source>
</evidence>
<dbReference type="Gene3D" id="3.10.450.50">
    <property type="match status" value="1"/>
</dbReference>
<sequence>MPGTYIIDMRHFVPEDPATPLPAPMARLRTFFGDIVRAATAGSQAEFVSGIPCRRRPGNRRCLGTISVSKTVLPEPFVFWECTVCEDNGRIAGFQRGPDDLSAFADRGSAGDERRHQVLLTAEEYRSWISGDTIAYDSESMQTMYSAVVGKRGIVISATADELDFLLDATAADANHETRKKRRDYVSSIFVKLGESLRKPPDRAEPRPREKHRDDDSVDPLITADSPYAHGFFSAIVAGPMVMPTKWLQHFLPPQHESIEDLNACAQRAMHAYNEISDQLSRQRERFGDATLAIAVGDARGNGILDWRRGFVDAMGLNPDEWTTFLSTLTLEDLLAPLAIIAQVSEDPSKRDWLTDQGLRENIGRSLGIMTVRLWEAYRGRPSVLLELGVAAEPRQQPTVSRNAPCPCGSGKKLKRCCGSTLRVV</sequence>
<comment type="caution">
    <text evidence="2">The sequence shown here is derived from an EMBL/GenBank/DDBJ whole genome shotgun (WGS) entry which is preliminary data.</text>
</comment>
<name>E6Q3C4_9ZZZZ</name>
<dbReference type="SUPFAM" id="SSF101327">
    <property type="entry name" value="YgfB-like"/>
    <property type="match status" value="1"/>
</dbReference>
<dbReference type="EMBL" id="CABO01000021">
    <property type="protein sequence ID" value="CBI01685.1"/>
    <property type="molecule type" value="Genomic_DNA"/>
</dbReference>
<dbReference type="InterPro" id="IPR036255">
    <property type="entry name" value="YgfB-like_sf"/>
</dbReference>